<evidence type="ECO:0008006" key="4">
    <source>
        <dbReference type="Google" id="ProtNLM"/>
    </source>
</evidence>
<comment type="caution">
    <text evidence="2">The sequence shown here is derived from an EMBL/GenBank/DDBJ whole genome shotgun (WGS) entry which is preliminary data.</text>
</comment>
<keyword evidence="1" id="KW-0812">Transmembrane</keyword>
<evidence type="ECO:0000256" key="1">
    <source>
        <dbReference type="SAM" id="Phobius"/>
    </source>
</evidence>
<keyword evidence="1" id="KW-1133">Transmembrane helix</keyword>
<accession>A0ABS0C8R6</accession>
<organism evidence="2 3">
    <name type="scientific">Nocardia abscessus</name>
    <dbReference type="NCBI Taxonomy" id="120957"/>
    <lineage>
        <taxon>Bacteria</taxon>
        <taxon>Bacillati</taxon>
        <taxon>Actinomycetota</taxon>
        <taxon>Actinomycetes</taxon>
        <taxon>Mycobacteriales</taxon>
        <taxon>Nocardiaceae</taxon>
        <taxon>Nocardia</taxon>
    </lineage>
</organism>
<feature type="transmembrane region" description="Helical" evidence="1">
    <location>
        <begin position="12"/>
        <end position="30"/>
    </location>
</feature>
<keyword evidence="1" id="KW-0472">Membrane</keyword>
<evidence type="ECO:0000313" key="3">
    <source>
        <dbReference type="Proteomes" id="UP000807309"/>
    </source>
</evidence>
<keyword evidence="3" id="KW-1185">Reference proteome</keyword>
<gene>
    <name evidence="2" type="ORF">IU470_16875</name>
</gene>
<proteinExistence type="predicted"/>
<sequence>MNKVITILRSEPVRALLYPMLAALIGYGVTKGVVSSDLSGFVLAVVAAALGLPAVEAARHRVSPAPPDRGEPA</sequence>
<name>A0ABS0C8R6_9NOCA</name>
<dbReference type="Proteomes" id="UP000807309">
    <property type="component" value="Unassembled WGS sequence"/>
</dbReference>
<protein>
    <recommendedName>
        <fullName evidence="4">Holin</fullName>
    </recommendedName>
</protein>
<dbReference type="RefSeq" id="WP_195033856.1">
    <property type="nucleotide sequence ID" value="NZ_JADLRE010000012.1"/>
</dbReference>
<dbReference type="EMBL" id="JADLRE010000012">
    <property type="protein sequence ID" value="MBF6226771.1"/>
    <property type="molecule type" value="Genomic_DNA"/>
</dbReference>
<evidence type="ECO:0000313" key="2">
    <source>
        <dbReference type="EMBL" id="MBF6226771.1"/>
    </source>
</evidence>
<feature type="transmembrane region" description="Helical" evidence="1">
    <location>
        <begin position="36"/>
        <end position="55"/>
    </location>
</feature>
<reference evidence="2 3" key="1">
    <citation type="submission" date="2020-10" db="EMBL/GenBank/DDBJ databases">
        <title>Identification of Nocardia species via Next-generation sequencing and recognition of intraspecies genetic diversity.</title>
        <authorList>
            <person name="Li P."/>
            <person name="Li P."/>
            <person name="Lu B."/>
        </authorList>
    </citation>
    <scope>NUCLEOTIDE SEQUENCE [LARGE SCALE GENOMIC DNA]</scope>
    <source>
        <strain evidence="2 3">N-11</strain>
    </source>
</reference>